<comment type="caution">
    <text evidence="1">The sequence shown here is derived from an EMBL/GenBank/DDBJ whole genome shotgun (WGS) entry which is preliminary data.</text>
</comment>
<organism evidence="1 2">
    <name type="scientific">Halocaridina rubra</name>
    <name type="common">Hawaiian red shrimp</name>
    <dbReference type="NCBI Taxonomy" id="373956"/>
    <lineage>
        <taxon>Eukaryota</taxon>
        <taxon>Metazoa</taxon>
        <taxon>Ecdysozoa</taxon>
        <taxon>Arthropoda</taxon>
        <taxon>Crustacea</taxon>
        <taxon>Multicrustacea</taxon>
        <taxon>Malacostraca</taxon>
        <taxon>Eumalacostraca</taxon>
        <taxon>Eucarida</taxon>
        <taxon>Decapoda</taxon>
        <taxon>Pleocyemata</taxon>
        <taxon>Caridea</taxon>
        <taxon>Atyoidea</taxon>
        <taxon>Atyidae</taxon>
        <taxon>Halocaridina</taxon>
    </lineage>
</organism>
<dbReference type="Proteomes" id="UP001381693">
    <property type="component" value="Unassembled WGS sequence"/>
</dbReference>
<name>A0AAN8ZQP9_HALRR</name>
<gene>
    <name evidence="1" type="ORF">SK128_011985</name>
</gene>
<keyword evidence="2" id="KW-1185">Reference proteome</keyword>
<dbReference type="AlphaFoldDB" id="A0AAN8ZQP9"/>
<evidence type="ECO:0000313" key="2">
    <source>
        <dbReference type="Proteomes" id="UP001381693"/>
    </source>
</evidence>
<evidence type="ECO:0000313" key="1">
    <source>
        <dbReference type="EMBL" id="KAK7060651.1"/>
    </source>
</evidence>
<dbReference type="EMBL" id="JAXCGZ010021055">
    <property type="protein sequence ID" value="KAK7060651.1"/>
    <property type="molecule type" value="Genomic_DNA"/>
</dbReference>
<accession>A0AAN8ZQP9</accession>
<reference evidence="1 2" key="1">
    <citation type="submission" date="2023-11" db="EMBL/GenBank/DDBJ databases">
        <title>Halocaridina rubra genome assembly.</title>
        <authorList>
            <person name="Smith C."/>
        </authorList>
    </citation>
    <scope>NUCLEOTIDE SEQUENCE [LARGE SCALE GENOMIC DNA]</scope>
    <source>
        <strain evidence="1">EP-1</strain>
        <tissue evidence="1">Whole</tissue>
    </source>
</reference>
<sequence length="118" mass="13859">MPCEHLIKRETPDTHCFTCHISPQSNKYRYKLVGARGLKLHPLPKTLRLDRTRVNLFPICEIYHRATVVPEETPDNNNNNKKDMNYKFIEQKEFESKKLTTKAQVIFFLVGDRTGHDC</sequence>
<protein>
    <submittedName>
        <fullName evidence="1">Uncharacterized protein</fullName>
    </submittedName>
</protein>
<feature type="non-terminal residue" evidence="1">
    <location>
        <position position="118"/>
    </location>
</feature>
<proteinExistence type="predicted"/>